<dbReference type="PANTHER" id="PTHR12705:SF0">
    <property type="entry name" value="ORIGIN RECOGNITION COMPLEX SUBUNIT 5"/>
    <property type="match status" value="1"/>
</dbReference>
<gene>
    <name evidence="3" type="ORF">Pmar_PMAR005167</name>
</gene>
<proteinExistence type="predicted"/>
<dbReference type="PANTHER" id="PTHR12705">
    <property type="entry name" value="ORIGIN RECOGNITION COMPLEX SUBUNIT 5"/>
    <property type="match status" value="1"/>
</dbReference>
<dbReference type="InParanoid" id="C5KAT6"/>
<dbReference type="Proteomes" id="UP000007800">
    <property type="component" value="Unassembled WGS sequence"/>
</dbReference>
<protein>
    <submittedName>
        <fullName evidence="3">Origin recognition complex subunit, putative</fullName>
    </submittedName>
</protein>
<dbReference type="OrthoDB" id="365981at2759"/>
<dbReference type="InterPro" id="IPR020796">
    <property type="entry name" value="ORC5"/>
</dbReference>
<dbReference type="EMBL" id="GG671811">
    <property type="protein sequence ID" value="EER18262.1"/>
    <property type="molecule type" value="Genomic_DNA"/>
</dbReference>
<reference evidence="3 4" key="1">
    <citation type="submission" date="2008-07" db="EMBL/GenBank/DDBJ databases">
        <authorList>
            <person name="El-Sayed N."/>
            <person name="Caler E."/>
            <person name="Inman J."/>
            <person name="Amedeo P."/>
            <person name="Hass B."/>
            <person name="Wortman J."/>
        </authorList>
    </citation>
    <scope>NUCLEOTIDE SEQUENCE [LARGE SCALE GENOMIC DNA]</scope>
    <source>
        <strain evidence="4">ATCC 50983 / TXsc</strain>
    </source>
</reference>
<accession>C5KAT6</accession>
<feature type="compositionally biased region" description="Acidic residues" evidence="1">
    <location>
        <begin position="68"/>
        <end position="87"/>
    </location>
</feature>
<dbReference type="RefSeq" id="XP_002786466.1">
    <property type="nucleotide sequence ID" value="XM_002786420.1"/>
</dbReference>
<dbReference type="GO" id="GO:0005664">
    <property type="term" value="C:nuclear origin of replication recognition complex"/>
    <property type="evidence" value="ECO:0007669"/>
    <property type="project" value="TreeGrafter"/>
</dbReference>
<dbReference type="InterPro" id="IPR047088">
    <property type="entry name" value="ORC5_C"/>
</dbReference>
<evidence type="ECO:0000313" key="3">
    <source>
        <dbReference type="EMBL" id="EER18262.1"/>
    </source>
</evidence>
<dbReference type="GeneID" id="9048916"/>
<evidence type="ECO:0000313" key="4">
    <source>
        <dbReference type="Proteomes" id="UP000007800"/>
    </source>
</evidence>
<feature type="domain" description="Origin recognition complex subunit 5 C-terminal" evidence="2">
    <location>
        <begin position="300"/>
        <end position="434"/>
    </location>
</feature>
<name>C5KAT6_PERM5</name>
<dbReference type="GO" id="GO:0003688">
    <property type="term" value="F:DNA replication origin binding"/>
    <property type="evidence" value="ECO:0007669"/>
    <property type="project" value="TreeGrafter"/>
</dbReference>
<sequence length="437" mass="48383">MGSVSVCTPGGTGPEMETPVRRSARKAARNDRMWMADRERFTLSDDGSQDHSSVEPIPSRLRGRLEPVAEDISDVGGDDDDDEDEADGSGVSTRVGGVVPLGPYLARLQLPPEDMQRVAREFLHSVADGPGGVAEFTVPRALPSIVTEQIGRYSKNSVRRVDGTGLAKKLIDLLRRHDALQKTLILVVDRAERLLPDAAHGPLEQMYVKLFYDALIMVDMATLLENAIEAYVLEYLAIIDTAWSSATRDGGEHSDDEDDSFGPGLFDEVISVSQIELKRKLECAVSYTLAQTKAKTAVKYNARLLVLAGFLASHNPPSMDRRLFMIKTGRNSRAAVTRLRNNQMAMDSIAVRPPRPFPLQRMLEIARYLHHGQMRITADVFQEVRRLVHLRLLMTNGEPSIDAWMEGSVKLTTGLHSYSVVEDLAVSVNANLRELIL</sequence>
<keyword evidence="4" id="KW-1185">Reference proteome</keyword>
<dbReference type="Pfam" id="PF14630">
    <property type="entry name" value="ORC5_C"/>
    <property type="match status" value="1"/>
</dbReference>
<dbReference type="GO" id="GO:0006270">
    <property type="term" value="P:DNA replication initiation"/>
    <property type="evidence" value="ECO:0007669"/>
    <property type="project" value="TreeGrafter"/>
</dbReference>
<evidence type="ECO:0000256" key="1">
    <source>
        <dbReference type="SAM" id="MobiDB-lite"/>
    </source>
</evidence>
<feature type="compositionally biased region" description="Basic and acidic residues" evidence="1">
    <location>
        <begin position="28"/>
        <end position="53"/>
    </location>
</feature>
<organism evidence="4">
    <name type="scientific">Perkinsus marinus (strain ATCC 50983 / TXsc)</name>
    <dbReference type="NCBI Taxonomy" id="423536"/>
    <lineage>
        <taxon>Eukaryota</taxon>
        <taxon>Sar</taxon>
        <taxon>Alveolata</taxon>
        <taxon>Perkinsozoa</taxon>
        <taxon>Perkinsea</taxon>
        <taxon>Perkinsida</taxon>
        <taxon>Perkinsidae</taxon>
        <taxon>Perkinsus</taxon>
    </lineage>
</organism>
<dbReference type="AlphaFoldDB" id="C5KAT6"/>
<evidence type="ECO:0000259" key="2">
    <source>
        <dbReference type="Pfam" id="PF14630"/>
    </source>
</evidence>
<feature type="region of interest" description="Disordered" evidence="1">
    <location>
        <begin position="1"/>
        <end position="94"/>
    </location>
</feature>